<feature type="region of interest" description="Disordered" evidence="3">
    <location>
        <begin position="419"/>
        <end position="495"/>
    </location>
</feature>
<feature type="repeat" description="PPR" evidence="2">
    <location>
        <begin position="632"/>
        <end position="666"/>
    </location>
</feature>
<dbReference type="Proteomes" id="UP001497516">
    <property type="component" value="Chromosome 1"/>
</dbReference>
<protein>
    <recommendedName>
        <fullName evidence="5">PROP1-like PPR domain-containing protein</fullName>
    </recommendedName>
</protein>
<dbReference type="NCBIfam" id="TIGR00756">
    <property type="entry name" value="PPR"/>
    <property type="match status" value="7"/>
</dbReference>
<proteinExistence type="predicted"/>
<dbReference type="EMBL" id="OZ034813">
    <property type="protein sequence ID" value="CAL1353191.1"/>
    <property type="molecule type" value="Genomic_DNA"/>
</dbReference>
<dbReference type="Gene3D" id="1.25.40.10">
    <property type="entry name" value="Tetratricopeptide repeat domain"/>
    <property type="match status" value="3"/>
</dbReference>
<feature type="repeat" description="PPR" evidence="2">
    <location>
        <begin position="739"/>
        <end position="773"/>
    </location>
</feature>
<keyword evidence="1" id="KW-0677">Repeat</keyword>
<evidence type="ECO:0000256" key="4">
    <source>
        <dbReference type="SAM" id="Phobius"/>
    </source>
</evidence>
<evidence type="ECO:0000313" key="6">
    <source>
        <dbReference type="EMBL" id="CAL1353191.1"/>
    </source>
</evidence>
<feature type="domain" description="PROP1-like PPR" evidence="5">
    <location>
        <begin position="640"/>
        <end position="803"/>
    </location>
</feature>
<evidence type="ECO:0000259" key="5">
    <source>
        <dbReference type="Pfam" id="PF17177"/>
    </source>
</evidence>
<organism evidence="6 7">
    <name type="scientific">Linum trigynum</name>
    <dbReference type="NCBI Taxonomy" id="586398"/>
    <lineage>
        <taxon>Eukaryota</taxon>
        <taxon>Viridiplantae</taxon>
        <taxon>Streptophyta</taxon>
        <taxon>Embryophyta</taxon>
        <taxon>Tracheophyta</taxon>
        <taxon>Spermatophyta</taxon>
        <taxon>Magnoliopsida</taxon>
        <taxon>eudicotyledons</taxon>
        <taxon>Gunneridae</taxon>
        <taxon>Pentapetalae</taxon>
        <taxon>rosids</taxon>
        <taxon>fabids</taxon>
        <taxon>Malpighiales</taxon>
        <taxon>Linaceae</taxon>
        <taxon>Linum</taxon>
    </lineage>
</organism>
<keyword evidence="4" id="KW-0472">Membrane</keyword>
<dbReference type="FunFam" id="1.25.40.10:FF:000542">
    <property type="entry name" value="Pentatricopeptide repeat-containing protein MRL1, chloroplastic isoform X1"/>
    <property type="match status" value="1"/>
</dbReference>
<keyword evidence="7" id="KW-1185">Reference proteome</keyword>
<feature type="compositionally biased region" description="Polar residues" evidence="3">
    <location>
        <begin position="457"/>
        <end position="467"/>
    </location>
</feature>
<reference evidence="6 7" key="1">
    <citation type="submission" date="2024-04" db="EMBL/GenBank/DDBJ databases">
        <authorList>
            <person name="Fracassetti M."/>
        </authorList>
    </citation>
    <scope>NUCLEOTIDE SEQUENCE [LARGE SCALE GENOMIC DNA]</scope>
</reference>
<keyword evidence="4" id="KW-1133">Transmembrane helix</keyword>
<dbReference type="InterPro" id="IPR011990">
    <property type="entry name" value="TPR-like_helical_dom_sf"/>
</dbReference>
<accession>A0AAV2CBE6</accession>
<dbReference type="InterPro" id="IPR053303">
    <property type="entry name" value="Chloroplast_PPR"/>
</dbReference>
<dbReference type="PANTHER" id="PTHR47935">
    <property type="entry name" value="PENTATRICOPEPTIDE REPEAT-CONTAINING PROTEIN MRL1, CHLOROPLASTIC"/>
    <property type="match status" value="1"/>
</dbReference>
<evidence type="ECO:0000256" key="2">
    <source>
        <dbReference type="PROSITE-ProRule" id="PRU00708"/>
    </source>
</evidence>
<feature type="repeat" description="PPR" evidence="2">
    <location>
        <begin position="597"/>
        <end position="631"/>
    </location>
</feature>
<dbReference type="FunFam" id="1.25.40.10:FF:002179">
    <property type="entry name" value="Pentatricopeptide repeat-containing protein MRL1, chloroplastic"/>
    <property type="match status" value="1"/>
</dbReference>
<evidence type="ECO:0000256" key="3">
    <source>
        <dbReference type="SAM" id="MobiDB-lite"/>
    </source>
</evidence>
<dbReference type="InterPro" id="IPR002885">
    <property type="entry name" value="PPR_rpt"/>
</dbReference>
<dbReference type="PROSITE" id="PS51375">
    <property type="entry name" value="PPR"/>
    <property type="match status" value="7"/>
</dbReference>
<feature type="repeat" description="PPR" evidence="2">
    <location>
        <begin position="844"/>
        <end position="878"/>
    </location>
</feature>
<feature type="compositionally biased region" description="Polar residues" evidence="3">
    <location>
        <begin position="426"/>
        <end position="437"/>
    </location>
</feature>
<dbReference type="Pfam" id="PF17177">
    <property type="entry name" value="PPR_long"/>
    <property type="match status" value="1"/>
</dbReference>
<keyword evidence="4" id="KW-0812">Transmembrane</keyword>
<feature type="repeat" description="PPR" evidence="2">
    <location>
        <begin position="809"/>
        <end position="843"/>
    </location>
</feature>
<dbReference type="AlphaFoldDB" id="A0AAV2CBE6"/>
<dbReference type="FunFam" id="1.25.40.10:FF:000678">
    <property type="entry name" value="Pentatricopeptide repeat-containing protein MRL1 chloroplastic"/>
    <property type="match status" value="1"/>
</dbReference>
<dbReference type="Pfam" id="PF01535">
    <property type="entry name" value="PPR"/>
    <property type="match status" value="2"/>
</dbReference>
<feature type="region of interest" description="Disordered" evidence="3">
    <location>
        <begin position="232"/>
        <end position="258"/>
    </location>
</feature>
<feature type="compositionally biased region" description="Polar residues" evidence="3">
    <location>
        <begin position="249"/>
        <end position="258"/>
    </location>
</feature>
<feature type="repeat" description="PPR" evidence="2">
    <location>
        <begin position="704"/>
        <end position="738"/>
    </location>
</feature>
<feature type="repeat" description="PPR" evidence="2">
    <location>
        <begin position="667"/>
        <end position="697"/>
    </location>
</feature>
<feature type="transmembrane region" description="Helical" evidence="4">
    <location>
        <begin position="69"/>
        <end position="93"/>
    </location>
</feature>
<evidence type="ECO:0000256" key="1">
    <source>
        <dbReference type="ARBA" id="ARBA00022737"/>
    </source>
</evidence>
<dbReference type="InterPro" id="IPR033443">
    <property type="entry name" value="PROP1-like_PPR_dom"/>
</dbReference>
<sequence>MELGVSAASQSLTLLSCTQLPSALSSTNAIRREFLGCGHNLRPPGGLLRSREAKCRKVRIRKGRPPRRFVMATNSVMLVVAVTTVSAVSVFYLNRYLKTKKTQGKESSDEELASLNSLLTHLSSSIMSHVSGSRNLRLGDAQNGVSQAQSEDLMVKEDERISISVTTDRHVQIKEMHYGSGLAETGESPAAVFASSTALDYADSKESETALLSPSSPSVTAALPLVFDRETSGFVPGNPREEGDASVHKSANGQVQGTHNGSVITEIKESCAADFQAPAALNNVAHKDSEAVDLSSPPSVVSLPEAGDVRSFIFVEETVDSSLEKNGHIPQLKSDSADEMASAESSSISLTRDVESGELVEINSYSDSIEESIREGLHTFFQSKESVVKSAAKTVGFKAMYSSSSLQSRTLFSSLKVNSARKGAEVSTQTSRQTPENLNGKVHQDNVEGVSVEKSTRTGSIKANNKGSGRLKHENRGKPSKLPTPNGFHANENNKPPEQFNAYNYLLKEGRLVECVDFLEDMDSKGFLDMNKVYHAKFFDMCKRQKAVKEAFRFCKLIPNPTLSTFNMLMSVCTSSQDSDEAFQVLRLAEGARLQPDCKLYTTLISTCAKCGKVDAMFEVFHEMVNAGVEPNLHTYGALIDGCARAGQVAKAFGAYGIMRSKNLKPDRVVFNALITACGQSGAVDRAFDVLSEMKAEIQPIDPDHVTVGALIKACANAGQVDRAKEVYNMLDKYKIKGTPEVYTIAINCCSETGDWDFAHRVCEDMLRKGVLPDEMFLSALIDVAGHAGKVDVAFEILQEARKQGSKLGVLPYSSLMGACSNAKNWHKALLLYDDMKAFKLKPTVPTMNALITALCDGGELQKAIEVLVEMKSFGLKPNTITYCVLLVASERNNDLEAGLMLLSEAKRDNVTLTLLMYKCIIGLCVRRYEKDCILGEPILSNTRQPQIVNQWTTHALRVYREMIIAGEQPTMDIVSQILGCLRLPSDPSVKDRLVENLDVTADDSTRHSSNLCSLVDGYGEYDPRAFSIIEEAASFGIVPCLSFKQSPVMVDAKRMDTRIAEVYIMTVFRGLKHRLAAGAKLPNVTILLPTEQAKIAIPKQEKTINLAGRVAQSVASLLRRLGVSYQGNESYGKIRINGITLRRWFQPKLASPAFTGKPNEFEPNLTGLSFQSRIGKGISHQQRDIRTGNLSLD</sequence>
<dbReference type="PANTHER" id="PTHR47935:SF1">
    <property type="entry name" value="PENTATRICOPEPTIDE REPEAT-CONTAINING PROTEIN MRL1, CHLOROPLASTIC"/>
    <property type="match status" value="1"/>
</dbReference>
<dbReference type="Pfam" id="PF13041">
    <property type="entry name" value="PPR_2"/>
    <property type="match status" value="1"/>
</dbReference>
<evidence type="ECO:0000313" key="7">
    <source>
        <dbReference type="Proteomes" id="UP001497516"/>
    </source>
</evidence>
<gene>
    <name evidence="6" type="ORF">LTRI10_LOCUS1113</name>
</gene>
<name>A0AAV2CBE6_9ROSI</name>